<gene>
    <name evidence="1" type="ORF">CSSPJE1EN1_LOCUS8511</name>
</gene>
<evidence type="ECO:0000313" key="2">
    <source>
        <dbReference type="Proteomes" id="UP001497444"/>
    </source>
</evidence>
<organism evidence="1 2">
    <name type="scientific">Sphagnum jensenii</name>
    <dbReference type="NCBI Taxonomy" id="128206"/>
    <lineage>
        <taxon>Eukaryota</taxon>
        <taxon>Viridiplantae</taxon>
        <taxon>Streptophyta</taxon>
        <taxon>Embryophyta</taxon>
        <taxon>Bryophyta</taxon>
        <taxon>Sphagnophytina</taxon>
        <taxon>Sphagnopsida</taxon>
        <taxon>Sphagnales</taxon>
        <taxon>Sphagnaceae</taxon>
        <taxon>Sphagnum</taxon>
    </lineage>
</organism>
<protein>
    <submittedName>
        <fullName evidence="1">Uncharacterized protein</fullName>
    </submittedName>
</protein>
<keyword evidence="2" id="KW-1185">Reference proteome</keyword>
<evidence type="ECO:0000313" key="1">
    <source>
        <dbReference type="EMBL" id="CAK9263033.1"/>
    </source>
</evidence>
<dbReference type="Proteomes" id="UP001497444">
    <property type="component" value="Chromosome 15"/>
</dbReference>
<reference evidence="1" key="1">
    <citation type="submission" date="2024-02" db="EMBL/GenBank/DDBJ databases">
        <authorList>
            <consortium name="ELIXIR-Norway"/>
            <consortium name="Elixir Norway"/>
        </authorList>
    </citation>
    <scope>NUCLEOTIDE SEQUENCE</scope>
</reference>
<name>A0ABP0W896_9BRYO</name>
<proteinExistence type="predicted"/>
<dbReference type="EMBL" id="OZ020110">
    <property type="protein sequence ID" value="CAK9263033.1"/>
    <property type="molecule type" value="Genomic_DNA"/>
</dbReference>
<accession>A0ABP0W896</accession>
<sequence length="133" mass="14298">MSALLKQDGLSRFQVHSKPNDIGVLLVQIKAIQTVAGLRSRHIPTVLVDLDLITHAWLSGRSTIRCNSIHRVNVHLCTVVALVDVLVEVFDSRDGGADLHVDVAVEEQGQVRVVGHHPAVVKGKPTPAAAAVK</sequence>